<dbReference type="RefSeq" id="WP_382340618.1">
    <property type="nucleotide sequence ID" value="NZ_JBHSAB010000001.1"/>
</dbReference>
<dbReference type="EMBL" id="JBHSAB010000001">
    <property type="protein sequence ID" value="MFC3907873.1"/>
    <property type="molecule type" value="Genomic_DNA"/>
</dbReference>
<dbReference type="Proteomes" id="UP001595758">
    <property type="component" value="Unassembled WGS sequence"/>
</dbReference>
<accession>A0ABV8CC58</accession>
<evidence type="ECO:0000313" key="2">
    <source>
        <dbReference type="EMBL" id="MFC3907873.1"/>
    </source>
</evidence>
<keyword evidence="1" id="KW-0472">Membrane</keyword>
<feature type="transmembrane region" description="Helical" evidence="1">
    <location>
        <begin position="127"/>
        <end position="143"/>
    </location>
</feature>
<protein>
    <submittedName>
        <fullName evidence="2">Uncharacterized protein</fullName>
    </submittedName>
</protein>
<keyword evidence="1" id="KW-0812">Transmembrane</keyword>
<sequence length="187" mass="20708">MTRIHMNNLGELVGQQLDERDFAQLSPDDMSLQADDIISVLSTHMNELFEQQANTTENAVYWENLKPGLKQSLINTLKALQRKAQTELIRPDSNDIKTIFFQHAQTTPAQTPRHHARIQNQASNRAAALYGMAMLAGCFVVLSGAVVGSFLVCMIGFTVVMAALVACLIHYKGWQNVPQAEPALQSL</sequence>
<organism evidence="2 3">
    <name type="scientific">Legionella dresdenensis</name>
    <dbReference type="NCBI Taxonomy" id="450200"/>
    <lineage>
        <taxon>Bacteria</taxon>
        <taxon>Pseudomonadati</taxon>
        <taxon>Pseudomonadota</taxon>
        <taxon>Gammaproteobacteria</taxon>
        <taxon>Legionellales</taxon>
        <taxon>Legionellaceae</taxon>
        <taxon>Legionella</taxon>
    </lineage>
</organism>
<gene>
    <name evidence="2" type="ORF">ACFORL_02100</name>
</gene>
<evidence type="ECO:0000256" key="1">
    <source>
        <dbReference type="SAM" id="Phobius"/>
    </source>
</evidence>
<feature type="transmembrane region" description="Helical" evidence="1">
    <location>
        <begin position="149"/>
        <end position="169"/>
    </location>
</feature>
<reference evidence="3" key="1">
    <citation type="journal article" date="2019" name="Int. J. Syst. Evol. Microbiol.">
        <title>The Global Catalogue of Microorganisms (GCM) 10K type strain sequencing project: providing services to taxonomists for standard genome sequencing and annotation.</title>
        <authorList>
            <consortium name="The Broad Institute Genomics Platform"/>
            <consortium name="The Broad Institute Genome Sequencing Center for Infectious Disease"/>
            <person name="Wu L."/>
            <person name="Ma J."/>
        </authorList>
    </citation>
    <scope>NUCLEOTIDE SEQUENCE [LARGE SCALE GENOMIC DNA]</scope>
    <source>
        <strain evidence="3">CCUG 59858</strain>
    </source>
</reference>
<keyword evidence="1" id="KW-1133">Transmembrane helix</keyword>
<evidence type="ECO:0000313" key="3">
    <source>
        <dbReference type="Proteomes" id="UP001595758"/>
    </source>
</evidence>
<name>A0ABV8CC58_9GAMM</name>
<keyword evidence="3" id="KW-1185">Reference proteome</keyword>
<proteinExistence type="predicted"/>
<comment type="caution">
    <text evidence="2">The sequence shown here is derived from an EMBL/GenBank/DDBJ whole genome shotgun (WGS) entry which is preliminary data.</text>
</comment>